<dbReference type="InterPro" id="IPR002130">
    <property type="entry name" value="Cyclophilin-type_PPIase_dom"/>
</dbReference>
<sequence>MCRLCSHCLKEGLWGAIRPLGPKATMPPPRPESQEPEEDSSEETSSSEAEQEQPPPIASAEAAASRAAALAEQLAARTAITAIAKAPAPSPGREARNNGSASPFARPRETGPSVEVEPLILEAEPQDLVVIGNAANCGAWIGKAITESQFVAVVKTPVAPSTSVIVDARLAEEANIKPELLQRRWMALRVRRPTGDPRLPLRELSALCDQLVQAGVEPRTLVPIDSRSYLLMSREHVHVSVTALVQCGHLVSPARRVVTAMQLPDASPELPEPQVGAWKLTQRHSPNITKDFTGGDLFQSTLRVQAKCGLYAEVRAADRSEVSSAFHAQQSSFGTLRLGGDAGAWRDSIVEFQPSKGSPPASLRFTMQCDDKELKEETVPAQGSQGVTEIWSKIPLSERVTALELDSDTANGRAGIWMFAGNLFLRIIGVPRTESLLGSHCCRSLSQLEYFHGIDAVQNELRKFEVLVGEVEQPGVLRAHRCTWQDDAVPNPIGQFLLDARPNAESGGSAEVQLENGCVLHQDPDGKQLRWRIHEWGPDPFTVPEPSVESEPEPAQDAQQASESESESVRKKKDIKAASKGAAPKGKAKAQAQSAKKEEKDSDEETEEKTEEKKEKEHKKKKHKKDKNKEKDKEKDDEKDRKRGSSRSRSSSEVKKKKKKDKSRGRSEKKEKKEKDKEKRKKKKSQRSRSHSRSKRKKSKSRRRSKRRSRSKRRASPEKDVSKDKADTPSGDPEDREARLKRFAEQSKLIPQAMEALRNLKPELQDKIMEEGPIKEGDGNPIIVLMRRIKEVAEWAQQEADREEKRPQAPETTPEEEVKAPKAPAPPSGAEENGEDMPEADQAMLLRAFSLQNQLPESATETLKALPGEVLMNVLMRGPLDGGDPMADQIHLEKNGDGNWVFKHVLRVGAEQKSPEELAKDLHGPDVVKVRLDTTKGPLILRLVPHWSPNGCKRLLQMVDDGFFKDIAIYRGIENFLLQFGVVEDPKRAGGYEKIMDDPLCGVPYLEGMVGFAAAGPNTRTQQLCLFLGSAPSLGKNSVETPIGRVAECSLGTLRKIQLMGDIPQCGGSGPDPQKLANLGNARGQIFCVTLLQRMDSRTKLECLGNDFRHHLPDLDALEESMGCRLYRQWPICEVEDVLQMKPELQSLPDWKVWEAYINWHKCWISDRASNYIDFYNRHLKLGEVAACLGHFRLWQKALEEDLDVCLVFEDDARPSVDAVQRLVSELSALEAGSVQWDLIYLHSALYSKAAEVPVPGCKELLVAGHRKWAGAYVVSRRGLDKLVSSGYDQCIFPVDDFLPALHSFHPRPDIRELPCVSNLCDNFVALTFPQDAKIVQVEDRGSVSKFSTVLLGDLGASLGDEDDLGTVTNALPVQLEPLDFSHDNIEKNLKIAVDALKKHGFVVLQLPQESVEAAEHAEDAWRGFFHGHEKGVKGLKTNTSLPFDHLPLADAGYTMQNAREHFHVVLAASQQQEWPDALRHITEPLISILEKLCRQLLRALPQGDSMETVWLAEAERTGDVSVFDIFNYFPGSALAMAAHTDPGLFTAKFMSKTPGLELLDGNGDWLAIEELGSSAEVVVFAADVLERWTQGAVPSCRHRVRAPSQARLSLVYEMRVLQEGLSLDDLRFVEKRKQLLKSTRIS</sequence>
<feature type="compositionally biased region" description="Basic residues" evidence="1">
    <location>
        <begin position="616"/>
        <end position="626"/>
    </location>
</feature>
<evidence type="ECO:0000259" key="2">
    <source>
        <dbReference type="PROSITE" id="PS50072"/>
    </source>
</evidence>
<feature type="compositionally biased region" description="Basic and acidic residues" evidence="1">
    <location>
        <begin position="627"/>
        <end position="643"/>
    </location>
</feature>
<dbReference type="Pfam" id="PF00160">
    <property type="entry name" value="Pro_isomerase"/>
    <property type="match status" value="1"/>
</dbReference>
<feature type="region of interest" description="Disordered" evidence="1">
    <location>
        <begin position="796"/>
        <end position="837"/>
    </location>
</feature>
<feature type="compositionally biased region" description="Low complexity" evidence="1">
    <location>
        <begin position="578"/>
        <end position="594"/>
    </location>
</feature>
<reference evidence="4 5" key="1">
    <citation type="submission" date="2024-02" db="EMBL/GenBank/DDBJ databases">
        <authorList>
            <person name="Chen Y."/>
            <person name="Shah S."/>
            <person name="Dougan E. K."/>
            <person name="Thang M."/>
            <person name="Chan C."/>
        </authorList>
    </citation>
    <scope>NUCLEOTIDE SEQUENCE [LARGE SCALE GENOMIC DNA]</scope>
</reference>
<dbReference type="PANTHER" id="PTHR46528">
    <property type="entry name" value="PROTEIN SON"/>
    <property type="match status" value="1"/>
</dbReference>
<comment type="caution">
    <text evidence="4">The sequence shown here is derived from an EMBL/GenBank/DDBJ whole genome shotgun (WGS) entry which is preliminary data.</text>
</comment>
<dbReference type="Gene3D" id="2.60.120.330">
    <property type="entry name" value="B-lactam Antibiotic, Isopenicillin N Synthase, Chain"/>
    <property type="match status" value="1"/>
</dbReference>
<feature type="compositionally biased region" description="Basic and acidic residues" evidence="1">
    <location>
        <begin position="715"/>
        <end position="727"/>
    </location>
</feature>
<dbReference type="InterPro" id="IPR044861">
    <property type="entry name" value="IPNS-like_FE2OG_OXY"/>
</dbReference>
<feature type="region of interest" description="Disordered" evidence="1">
    <location>
        <begin position="18"/>
        <end position="65"/>
    </location>
</feature>
<protein>
    <submittedName>
        <fullName evidence="4">Uncharacterized protein</fullName>
    </submittedName>
</protein>
<dbReference type="InterPro" id="IPR029000">
    <property type="entry name" value="Cyclophilin-like_dom_sf"/>
</dbReference>
<dbReference type="Gene3D" id="2.40.100.10">
    <property type="entry name" value="Cyclophilin-like"/>
    <property type="match status" value="1"/>
</dbReference>
<feature type="compositionally biased region" description="Basic residues" evidence="1">
    <location>
        <begin position="678"/>
        <end position="714"/>
    </location>
</feature>
<accession>A0ABP0HJ29</accession>
<dbReference type="InterPro" id="IPR032922">
    <property type="entry name" value="SON"/>
</dbReference>
<feature type="compositionally biased region" description="Basic and acidic residues" evidence="1">
    <location>
        <begin position="796"/>
        <end position="808"/>
    </location>
</feature>
<gene>
    <name evidence="4" type="ORF">CCMP2556_LOCUS1974</name>
</gene>
<dbReference type="InterPro" id="IPR002654">
    <property type="entry name" value="Glyco_trans_25"/>
</dbReference>
<dbReference type="PROSITE" id="PS51471">
    <property type="entry name" value="FE2OG_OXY"/>
    <property type="match status" value="1"/>
</dbReference>
<dbReference type="SUPFAM" id="SSF50891">
    <property type="entry name" value="Cyclophilin-like"/>
    <property type="match status" value="1"/>
</dbReference>
<feature type="domain" description="Fe2OG dioxygenase" evidence="3">
    <location>
        <begin position="1519"/>
        <end position="1617"/>
    </location>
</feature>
<evidence type="ECO:0000259" key="3">
    <source>
        <dbReference type="PROSITE" id="PS51471"/>
    </source>
</evidence>
<evidence type="ECO:0000256" key="1">
    <source>
        <dbReference type="SAM" id="MobiDB-lite"/>
    </source>
</evidence>
<dbReference type="SUPFAM" id="SSF51197">
    <property type="entry name" value="Clavaminate synthase-like"/>
    <property type="match status" value="1"/>
</dbReference>
<dbReference type="InterPro" id="IPR005123">
    <property type="entry name" value="Oxoglu/Fe-dep_dioxygenase_dom"/>
</dbReference>
<dbReference type="PANTHER" id="PTHR46528:SF1">
    <property type="entry name" value="PROTEIN SON"/>
    <property type="match status" value="1"/>
</dbReference>
<evidence type="ECO:0000313" key="4">
    <source>
        <dbReference type="EMBL" id="CAK8990224.1"/>
    </source>
</evidence>
<feature type="region of interest" description="Disordered" evidence="1">
    <location>
        <begin position="536"/>
        <end position="750"/>
    </location>
</feature>
<dbReference type="Pfam" id="PF01755">
    <property type="entry name" value="Glyco_transf_25"/>
    <property type="match status" value="1"/>
</dbReference>
<feature type="compositionally biased region" description="Basic and acidic residues" evidence="1">
    <location>
        <begin position="736"/>
        <end position="745"/>
    </location>
</feature>
<dbReference type="InterPro" id="IPR027443">
    <property type="entry name" value="IPNS-like_sf"/>
</dbReference>
<name>A0ABP0HJ29_9DINO</name>
<dbReference type="Pfam" id="PF03171">
    <property type="entry name" value="2OG-FeII_Oxy"/>
    <property type="match status" value="1"/>
</dbReference>
<feature type="domain" description="PPIase cyclophilin-type" evidence="2">
    <location>
        <begin position="937"/>
        <end position="1058"/>
    </location>
</feature>
<keyword evidence="5" id="KW-1185">Reference proteome</keyword>
<evidence type="ECO:0000313" key="5">
    <source>
        <dbReference type="Proteomes" id="UP001642484"/>
    </source>
</evidence>
<proteinExistence type="predicted"/>
<feature type="compositionally biased region" description="Basic and acidic residues" evidence="1">
    <location>
        <begin position="664"/>
        <end position="677"/>
    </location>
</feature>
<organism evidence="4 5">
    <name type="scientific">Durusdinium trenchii</name>
    <dbReference type="NCBI Taxonomy" id="1381693"/>
    <lineage>
        <taxon>Eukaryota</taxon>
        <taxon>Sar</taxon>
        <taxon>Alveolata</taxon>
        <taxon>Dinophyceae</taxon>
        <taxon>Suessiales</taxon>
        <taxon>Symbiodiniaceae</taxon>
        <taxon>Durusdinium</taxon>
    </lineage>
</organism>
<dbReference type="Proteomes" id="UP001642484">
    <property type="component" value="Unassembled WGS sequence"/>
</dbReference>
<dbReference type="EMBL" id="CAXAMN010000703">
    <property type="protein sequence ID" value="CAK8990224.1"/>
    <property type="molecule type" value="Genomic_DNA"/>
</dbReference>
<feature type="region of interest" description="Disordered" evidence="1">
    <location>
        <begin position="85"/>
        <end position="111"/>
    </location>
</feature>
<dbReference type="PROSITE" id="PS50072">
    <property type="entry name" value="CSA_PPIASE_2"/>
    <property type="match status" value="1"/>
</dbReference>